<comment type="caution">
    <text evidence="2">The sequence shown here is derived from an EMBL/GenBank/DDBJ whole genome shotgun (WGS) entry which is preliminary data.</text>
</comment>
<feature type="transmembrane region" description="Helical" evidence="1">
    <location>
        <begin position="99"/>
        <end position="119"/>
    </location>
</feature>
<feature type="transmembrane region" description="Helical" evidence="1">
    <location>
        <begin position="125"/>
        <end position="150"/>
    </location>
</feature>
<keyword evidence="1" id="KW-0812">Transmembrane</keyword>
<keyword evidence="1" id="KW-0472">Membrane</keyword>
<accession>A0AAN9WDD6</accession>
<proteinExistence type="predicted"/>
<dbReference type="EMBL" id="JAZDUA010000040">
    <property type="protein sequence ID" value="KAK7871389.1"/>
    <property type="molecule type" value="Genomic_DNA"/>
</dbReference>
<feature type="transmembrane region" description="Helical" evidence="1">
    <location>
        <begin position="69"/>
        <end position="87"/>
    </location>
</feature>
<protein>
    <submittedName>
        <fullName evidence="2">Uncharacterized protein</fullName>
    </submittedName>
</protein>
<reference evidence="2 3" key="1">
    <citation type="submission" date="2024-03" db="EMBL/GenBank/DDBJ databases">
        <title>The genome assembly and annotation of the cricket Gryllus longicercus Weissman &amp; Gray.</title>
        <authorList>
            <person name="Szrajer S."/>
            <person name="Gray D."/>
            <person name="Ylla G."/>
        </authorList>
    </citation>
    <scope>NUCLEOTIDE SEQUENCE [LARGE SCALE GENOMIC DNA]</scope>
    <source>
        <strain evidence="2">DAG 2021-001</strain>
        <tissue evidence="2">Whole body minus gut</tissue>
    </source>
</reference>
<feature type="transmembrane region" description="Helical" evidence="1">
    <location>
        <begin position="20"/>
        <end position="41"/>
    </location>
</feature>
<name>A0AAN9WDD6_9ORTH</name>
<dbReference type="PROSITE" id="PS51257">
    <property type="entry name" value="PROKAR_LIPOPROTEIN"/>
    <property type="match status" value="1"/>
</dbReference>
<sequence>MRKSQYHTICDEDLRANCLIIAFIVAMSCLLVIILSSYPLLAGPDFITGAQKHQTSFEKYGGKIAFRRTLAAICITNSVQLLFCYFLHVGVLKADNKRITIWIWSSAVRLFLHGTLIPYEIFLLFAAKAIISSITIAIFFLIVFPGDIYLTLVVNNYRKLIAPEKTIYRIASKKMGLLPISPPLHF</sequence>
<organism evidence="2 3">
    <name type="scientific">Gryllus longicercus</name>
    <dbReference type="NCBI Taxonomy" id="2509291"/>
    <lineage>
        <taxon>Eukaryota</taxon>
        <taxon>Metazoa</taxon>
        <taxon>Ecdysozoa</taxon>
        <taxon>Arthropoda</taxon>
        <taxon>Hexapoda</taxon>
        <taxon>Insecta</taxon>
        <taxon>Pterygota</taxon>
        <taxon>Neoptera</taxon>
        <taxon>Polyneoptera</taxon>
        <taxon>Orthoptera</taxon>
        <taxon>Ensifera</taxon>
        <taxon>Gryllidea</taxon>
        <taxon>Grylloidea</taxon>
        <taxon>Gryllidae</taxon>
        <taxon>Gryllinae</taxon>
        <taxon>Gryllus</taxon>
    </lineage>
</organism>
<dbReference type="AlphaFoldDB" id="A0AAN9WDD6"/>
<keyword evidence="1" id="KW-1133">Transmembrane helix</keyword>
<keyword evidence="3" id="KW-1185">Reference proteome</keyword>
<evidence type="ECO:0000313" key="2">
    <source>
        <dbReference type="EMBL" id="KAK7871389.1"/>
    </source>
</evidence>
<gene>
    <name evidence="2" type="ORF">R5R35_006093</name>
</gene>
<dbReference type="Proteomes" id="UP001378592">
    <property type="component" value="Unassembled WGS sequence"/>
</dbReference>
<evidence type="ECO:0000313" key="3">
    <source>
        <dbReference type="Proteomes" id="UP001378592"/>
    </source>
</evidence>
<evidence type="ECO:0000256" key="1">
    <source>
        <dbReference type="SAM" id="Phobius"/>
    </source>
</evidence>